<dbReference type="CDD" id="cd08831">
    <property type="entry name" value="ArfGap_ArfGap2_3_like"/>
    <property type="match status" value="1"/>
</dbReference>
<name>A0ABM1BK70_LIMPO</name>
<feature type="region of interest" description="Disordered" evidence="7">
    <location>
        <begin position="177"/>
        <end position="244"/>
    </location>
</feature>
<evidence type="ECO:0000256" key="3">
    <source>
        <dbReference type="ARBA" id="ARBA00022771"/>
    </source>
</evidence>
<dbReference type="InterPro" id="IPR037278">
    <property type="entry name" value="ARFGAP/RecO"/>
</dbReference>
<keyword evidence="2" id="KW-0479">Metal-binding</keyword>
<evidence type="ECO:0000256" key="5">
    <source>
        <dbReference type="PROSITE-ProRule" id="PRU00288"/>
    </source>
</evidence>
<dbReference type="PRINTS" id="PR00405">
    <property type="entry name" value="REVINTRACTNG"/>
</dbReference>
<dbReference type="RefSeq" id="XP_013783619.1">
    <property type="nucleotide sequence ID" value="XM_013928165.2"/>
</dbReference>
<evidence type="ECO:0000256" key="2">
    <source>
        <dbReference type="ARBA" id="ARBA00022723"/>
    </source>
</evidence>
<dbReference type="PANTHER" id="PTHR45686">
    <property type="entry name" value="ADP-RIBOSYLATION FACTOR GTPASE ACTIVATING PROTEIN 3, ISOFORM H-RELATED"/>
    <property type="match status" value="1"/>
</dbReference>
<feature type="coiled-coil region" evidence="6">
    <location>
        <begin position="254"/>
        <end position="300"/>
    </location>
</feature>
<keyword evidence="1" id="KW-0343">GTPase activation</keyword>
<dbReference type="SUPFAM" id="SSF57863">
    <property type="entry name" value="ArfGap/RecO-like zinc finger"/>
    <property type="match status" value="1"/>
</dbReference>
<dbReference type="Gene3D" id="1.10.220.150">
    <property type="entry name" value="Arf GTPase activating protein"/>
    <property type="match status" value="1"/>
</dbReference>
<dbReference type="InterPro" id="IPR038508">
    <property type="entry name" value="ArfGAP_dom_sf"/>
</dbReference>
<accession>A0ABM1BK70</accession>
<dbReference type="Pfam" id="PF01412">
    <property type="entry name" value="ArfGap"/>
    <property type="match status" value="1"/>
</dbReference>
<keyword evidence="4" id="KW-0862">Zinc</keyword>
<evidence type="ECO:0000256" key="4">
    <source>
        <dbReference type="ARBA" id="ARBA00022833"/>
    </source>
</evidence>
<dbReference type="GeneID" id="106467787"/>
<dbReference type="PANTHER" id="PTHR45686:SF4">
    <property type="entry name" value="ADP-RIBOSYLATION FACTOR GTPASE ACTIVATING PROTEIN 3, ISOFORM H"/>
    <property type="match status" value="1"/>
</dbReference>
<sequence>MAVVQPNKSDIGAIFKRLRALQSNKVCFDCNAKNPTWASVTYGVFICMDCSAVHRSLGVHLSFVRSTQLDTNWTWLQLRAMQVGGNANALAFFQQHNCSTTDAQQKYNSRAAQLYREKLHHMAAAIMRTHGTKLHIDTGHHETPHSPEEKEVDFFKEHSEARLYENTVDNAVKNGSLNATLSSEPTDNGSVSNETIEDGPKVEIALSVSPTEAPKQQEPRKSTIGARKPIGTKKGQGARKGLGAQRVRKDFSEIEKEAQQADHLREQAAVAAKQHVDISKEEEEKQLISMRLAYKDLSLQQKQTEQILKHVDPHKAEQFERLGMGFSGGQLGGGTVSHSALSDMKTIQQELPTSNIKQDKDHDFEDEFEFIGFTSGPPKYRDSPFLSRKDDDFKSFSSKPSWDIDRDGEKSFLSDTVLTRDDSSTQSRRSTAAALSSVPSGDEAQRKFGNAKAISSDQFFGNSRDSNFECREKLSRFEGSSSISSSDYFGESSAAKGSSYNAPNLYDIKEGVKDGVTKVAGRLSSLANGVMTSFRGNDRLQSNNSTSVCLGTLWLLREF</sequence>
<protein>
    <submittedName>
        <fullName evidence="10">ADP-ribosylation factor GTPase-activating protein 2-like isoform X1</fullName>
    </submittedName>
</protein>
<evidence type="ECO:0000313" key="10">
    <source>
        <dbReference type="RefSeq" id="XP_013783619.1"/>
    </source>
</evidence>
<evidence type="ECO:0000313" key="9">
    <source>
        <dbReference type="Proteomes" id="UP000694941"/>
    </source>
</evidence>
<dbReference type="InterPro" id="IPR001164">
    <property type="entry name" value="ArfGAP_dom"/>
</dbReference>
<dbReference type="Proteomes" id="UP000694941">
    <property type="component" value="Unplaced"/>
</dbReference>
<organism evidence="9 10">
    <name type="scientific">Limulus polyphemus</name>
    <name type="common">Atlantic horseshoe crab</name>
    <dbReference type="NCBI Taxonomy" id="6850"/>
    <lineage>
        <taxon>Eukaryota</taxon>
        <taxon>Metazoa</taxon>
        <taxon>Ecdysozoa</taxon>
        <taxon>Arthropoda</taxon>
        <taxon>Chelicerata</taxon>
        <taxon>Merostomata</taxon>
        <taxon>Xiphosura</taxon>
        <taxon>Limulidae</taxon>
        <taxon>Limulus</taxon>
    </lineage>
</organism>
<keyword evidence="3 5" id="KW-0863">Zinc-finger</keyword>
<gene>
    <name evidence="10" type="primary">LOC106467787</name>
</gene>
<proteinExistence type="predicted"/>
<evidence type="ECO:0000256" key="1">
    <source>
        <dbReference type="ARBA" id="ARBA00022468"/>
    </source>
</evidence>
<dbReference type="SMART" id="SM00105">
    <property type="entry name" value="ArfGap"/>
    <property type="match status" value="1"/>
</dbReference>
<feature type="domain" description="Arf-GAP" evidence="8">
    <location>
        <begin position="12"/>
        <end position="119"/>
    </location>
</feature>
<feature type="compositionally biased region" description="Polar residues" evidence="7">
    <location>
        <begin position="177"/>
        <end position="194"/>
    </location>
</feature>
<evidence type="ECO:0000256" key="6">
    <source>
        <dbReference type="SAM" id="Coils"/>
    </source>
</evidence>
<evidence type="ECO:0000259" key="8">
    <source>
        <dbReference type="PROSITE" id="PS50115"/>
    </source>
</evidence>
<keyword evidence="9" id="KW-1185">Reference proteome</keyword>
<feature type="region of interest" description="Disordered" evidence="7">
    <location>
        <begin position="417"/>
        <end position="444"/>
    </location>
</feature>
<dbReference type="PROSITE" id="PS50115">
    <property type="entry name" value="ARFGAP"/>
    <property type="match status" value="1"/>
</dbReference>
<reference evidence="10" key="1">
    <citation type="submission" date="2025-08" db="UniProtKB">
        <authorList>
            <consortium name="RefSeq"/>
        </authorList>
    </citation>
    <scope>IDENTIFICATION</scope>
    <source>
        <tissue evidence="10">Muscle</tissue>
    </source>
</reference>
<feature type="compositionally biased region" description="Low complexity" evidence="7">
    <location>
        <begin position="424"/>
        <end position="437"/>
    </location>
</feature>
<evidence type="ECO:0000256" key="7">
    <source>
        <dbReference type="SAM" id="MobiDB-lite"/>
    </source>
</evidence>
<keyword evidence="6" id="KW-0175">Coiled coil</keyword>